<feature type="domain" description="ChsH2 C-terminal OB-fold" evidence="1">
    <location>
        <begin position="51"/>
        <end position="113"/>
    </location>
</feature>
<accession>A0A1F7X808</accession>
<evidence type="ECO:0000259" key="2">
    <source>
        <dbReference type="Pfam" id="PF12172"/>
    </source>
</evidence>
<dbReference type="Gene3D" id="6.10.30.10">
    <property type="match status" value="1"/>
</dbReference>
<dbReference type="SUPFAM" id="SSF50249">
    <property type="entry name" value="Nucleic acid-binding proteins"/>
    <property type="match status" value="1"/>
</dbReference>
<dbReference type="AlphaFoldDB" id="A0A1F7X808"/>
<dbReference type="EMBL" id="MGFT01000031">
    <property type="protein sequence ID" value="OGM11170.1"/>
    <property type="molecule type" value="Genomic_DNA"/>
</dbReference>
<organism evidence="3 4">
    <name type="scientific">Candidatus Woesebacteria bacterium RBG_16_36_11</name>
    <dbReference type="NCBI Taxonomy" id="1802481"/>
    <lineage>
        <taxon>Bacteria</taxon>
        <taxon>Candidatus Woeseibacteriota</taxon>
    </lineage>
</organism>
<dbReference type="InterPro" id="IPR052513">
    <property type="entry name" value="Thioester_dehydratase-like"/>
</dbReference>
<protein>
    <submittedName>
        <fullName evidence="3">Transcriptional regulator</fullName>
    </submittedName>
</protein>
<gene>
    <name evidence="3" type="ORF">A2W13_00105</name>
</gene>
<dbReference type="PANTHER" id="PTHR34075">
    <property type="entry name" value="BLR3430 PROTEIN"/>
    <property type="match status" value="1"/>
</dbReference>
<dbReference type="STRING" id="1802481.A2W13_00105"/>
<proteinExistence type="predicted"/>
<name>A0A1F7X808_9BACT</name>
<dbReference type="Proteomes" id="UP000178533">
    <property type="component" value="Unassembled WGS sequence"/>
</dbReference>
<dbReference type="PANTHER" id="PTHR34075:SF5">
    <property type="entry name" value="BLR3430 PROTEIN"/>
    <property type="match status" value="1"/>
</dbReference>
<dbReference type="Pfam" id="PF12172">
    <property type="entry name" value="zf-ChsH2"/>
    <property type="match status" value="1"/>
</dbReference>
<feature type="domain" description="ChsH2 rubredoxin-like zinc ribbon" evidence="2">
    <location>
        <begin position="15"/>
        <end position="47"/>
    </location>
</feature>
<comment type="caution">
    <text evidence="3">The sequence shown here is derived from an EMBL/GenBank/DDBJ whole genome shotgun (WGS) entry which is preliminary data.</text>
</comment>
<reference evidence="3 4" key="1">
    <citation type="journal article" date="2016" name="Nat. Commun.">
        <title>Thousands of microbial genomes shed light on interconnected biogeochemical processes in an aquifer system.</title>
        <authorList>
            <person name="Anantharaman K."/>
            <person name="Brown C.T."/>
            <person name="Hug L.A."/>
            <person name="Sharon I."/>
            <person name="Castelle C.J."/>
            <person name="Probst A.J."/>
            <person name="Thomas B.C."/>
            <person name="Singh A."/>
            <person name="Wilkins M.J."/>
            <person name="Karaoz U."/>
            <person name="Brodie E.L."/>
            <person name="Williams K.H."/>
            <person name="Hubbard S.S."/>
            <person name="Banfield J.F."/>
        </authorList>
    </citation>
    <scope>NUCLEOTIDE SEQUENCE [LARGE SCALE GENOMIC DNA]</scope>
</reference>
<evidence type="ECO:0000259" key="1">
    <source>
        <dbReference type="Pfam" id="PF01796"/>
    </source>
</evidence>
<dbReference type="Pfam" id="PF01796">
    <property type="entry name" value="OB_ChsH2_C"/>
    <property type="match status" value="1"/>
</dbReference>
<dbReference type="InterPro" id="IPR012340">
    <property type="entry name" value="NA-bd_OB-fold"/>
</dbReference>
<evidence type="ECO:0000313" key="4">
    <source>
        <dbReference type="Proteomes" id="UP000178533"/>
    </source>
</evidence>
<evidence type="ECO:0000313" key="3">
    <source>
        <dbReference type="EMBL" id="OGM11170.1"/>
    </source>
</evidence>
<dbReference type="InterPro" id="IPR022002">
    <property type="entry name" value="ChsH2_Znr"/>
</dbReference>
<sequence length="155" mass="17416">MGAEFDIPRNWRLKKQRYSLIGEVCPDCKAKIFPPRDICPHCGELAHEEYQFSGKGEVFSYTTIYDAPEGYQYNIPYTVALVKLEEGPMVTAQLTDLGNTKVEIGMPVEMVTRKLRSAGDERGIIVYGYKFRPLLKSPQDTQPSGNSNAIYTAKG</sequence>
<dbReference type="InterPro" id="IPR002878">
    <property type="entry name" value="ChsH2_C"/>
</dbReference>